<dbReference type="Proteomes" id="UP001500339">
    <property type="component" value="Unassembled WGS sequence"/>
</dbReference>
<proteinExistence type="predicted"/>
<dbReference type="InterPro" id="IPR012312">
    <property type="entry name" value="Hemerythrin-like"/>
</dbReference>
<dbReference type="Pfam" id="PF01814">
    <property type="entry name" value="Hemerythrin"/>
    <property type="match status" value="1"/>
</dbReference>
<evidence type="ECO:0000259" key="1">
    <source>
        <dbReference type="Pfam" id="PF01814"/>
    </source>
</evidence>
<accession>A0ABP3TS92</accession>
<reference evidence="3" key="1">
    <citation type="journal article" date="2019" name="Int. J. Syst. Evol. Microbiol.">
        <title>The Global Catalogue of Microorganisms (GCM) 10K type strain sequencing project: providing services to taxonomists for standard genome sequencing and annotation.</title>
        <authorList>
            <consortium name="The Broad Institute Genomics Platform"/>
            <consortium name="The Broad Institute Genome Sequencing Center for Infectious Disease"/>
            <person name="Wu L."/>
            <person name="Ma J."/>
        </authorList>
    </citation>
    <scope>NUCLEOTIDE SEQUENCE [LARGE SCALE GENOMIC DNA]</scope>
    <source>
        <strain evidence="3">JCM 1405</strain>
    </source>
</reference>
<comment type="caution">
    <text evidence="2">The sequence shown here is derived from an EMBL/GenBank/DDBJ whole genome shotgun (WGS) entry which is preliminary data.</text>
</comment>
<name>A0ABP3TS92_9CLOT</name>
<sequence>MSNVESLRRQHLDVLEIVDNIDLLIKKSEFEVNGNDIAKNINLLAGKLNIHLSTEDKFMYPKLRESSDDNLRKLAEEYSSEMGHIFQTFSQYKERYNTRTKILSSPEDFKKDTIEVFKVLRKRINKEDKELYNLI</sequence>
<evidence type="ECO:0000313" key="3">
    <source>
        <dbReference type="Proteomes" id="UP001500339"/>
    </source>
</evidence>
<evidence type="ECO:0000313" key="2">
    <source>
        <dbReference type="EMBL" id="GAA0716935.1"/>
    </source>
</evidence>
<protein>
    <submittedName>
        <fullName evidence="2">Hemerythrin domain-containing protein</fullName>
    </submittedName>
</protein>
<gene>
    <name evidence="2" type="ORF">GCM10008905_02010</name>
</gene>
<dbReference type="EMBL" id="BAAACF010000001">
    <property type="protein sequence ID" value="GAA0716935.1"/>
    <property type="molecule type" value="Genomic_DNA"/>
</dbReference>
<keyword evidence="3" id="KW-1185">Reference proteome</keyword>
<dbReference type="RefSeq" id="WP_343765514.1">
    <property type="nucleotide sequence ID" value="NZ_BAAACF010000001.1"/>
</dbReference>
<organism evidence="2 3">
    <name type="scientific">Clostridium malenominatum</name>
    <dbReference type="NCBI Taxonomy" id="1539"/>
    <lineage>
        <taxon>Bacteria</taxon>
        <taxon>Bacillati</taxon>
        <taxon>Bacillota</taxon>
        <taxon>Clostridia</taxon>
        <taxon>Eubacteriales</taxon>
        <taxon>Clostridiaceae</taxon>
        <taxon>Clostridium</taxon>
    </lineage>
</organism>
<feature type="domain" description="Hemerythrin-like" evidence="1">
    <location>
        <begin position="4"/>
        <end position="134"/>
    </location>
</feature>